<feature type="region of interest" description="Disordered" evidence="1">
    <location>
        <begin position="1"/>
        <end position="25"/>
    </location>
</feature>
<protein>
    <submittedName>
        <fullName evidence="2">Mitochondrial inner-membrane-bound regulator, SLS-like protein</fullName>
    </submittedName>
</protein>
<feature type="compositionally biased region" description="Polar residues" evidence="1">
    <location>
        <begin position="1"/>
        <end position="17"/>
    </location>
</feature>
<dbReference type="EMBL" id="BPQB01000003">
    <property type="protein sequence ID" value="GJE85757.1"/>
    <property type="molecule type" value="Genomic_DNA"/>
</dbReference>
<evidence type="ECO:0000256" key="1">
    <source>
        <dbReference type="SAM" id="MobiDB-lite"/>
    </source>
</evidence>
<dbReference type="Proteomes" id="UP000703269">
    <property type="component" value="Unassembled WGS sequence"/>
</dbReference>
<reference evidence="2 3" key="1">
    <citation type="submission" date="2021-08" db="EMBL/GenBank/DDBJ databases">
        <title>Draft Genome Sequence of Phanerochaete sordida strain YK-624.</title>
        <authorList>
            <person name="Mori T."/>
            <person name="Dohra H."/>
            <person name="Suzuki T."/>
            <person name="Kawagishi H."/>
            <person name="Hirai H."/>
        </authorList>
    </citation>
    <scope>NUCLEOTIDE SEQUENCE [LARGE SCALE GENOMIC DNA]</scope>
    <source>
        <strain evidence="2 3">YK-624</strain>
    </source>
</reference>
<proteinExistence type="predicted"/>
<dbReference type="OrthoDB" id="3362817at2759"/>
<sequence length="689" mass="76893">MAESSGSAYAAETSNAQVRPATAEESLELNEELRALYKLEEAVAREVDPPVKKDPMEPTGVERYLARLQAEGVEPTLQDLDKCRPPRHPPKLSEQYIEKYHELVDVVGRTFSREQLQKFAKAAGLRGTSYKTKKIEYVEAIIEQRWGWPSLSTVEKEKRDRTEVVTESLPVNPSQLFLIMGKDGLDLLHLSIKYNVHISLIREPLALRIEGVRRSLRPLQEQIRTVIKNIVEDVVQLPTRTAIRPDLVQRISRLANAYMENIGDKGLVRICAHDSHSLGSAKRLASRASGEMVSASRTPLVVYLPAGVPLITDTPKEMSIYDYALYPFLSPRALPWYVNTAGAFRVRRVGEWLIGKNGEDTKKTGGLAVGTGHLLTLAGEPLDLRGALFNFDPTPGRRRTVKASTGHVLFNTPSKGQRATLLPPLKNSHNFAKILQWMSNNDQNTIRSSFVPGLPSSLVHSPPSEQKLVHRLIYKALPTSDSSAESADELLRRKMITFEVVLAQARAQMGGEDAESSSLSIEPRCEQGTESQLNLMMPDRTMDIRMSGLETELLPEESLPGELKQYIDDLREFLRVNGTQPDPPLTLMVDGDTYILYTSATVRQSIEQLMRYEDSSSTPFGVISESRLDLESGQRTTACEINCEDPKSELSWHDFLVGCDSLTSSNYRAPSPVYPEPQVDAETADLRAF</sequence>
<gene>
    <name evidence="2" type="ORF">PsYK624_018360</name>
</gene>
<dbReference type="AlphaFoldDB" id="A0A9P3G0A4"/>
<accession>A0A9P3G0A4</accession>
<evidence type="ECO:0000313" key="2">
    <source>
        <dbReference type="EMBL" id="GJE85757.1"/>
    </source>
</evidence>
<keyword evidence="3" id="KW-1185">Reference proteome</keyword>
<name>A0A9P3G0A4_9APHY</name>
<evidence type="ECO:0000313" key="3">
    <source>
        <dbReference type="Proteomes" id="UP000703269"/>
    </source>
</evidence>
<comment type="caution">
    <text evidence="2">The sequence shown here is derived from an EMBL/GenBank/DDBJ whole genome shotgun (WGS) entry which is preliminary data.</text>
</comment>
<organism evidence="2 3">
    <name type="scientific">Phanerochaete sordida</name>
    <dbReference type="NCBI Taxonomy" id="48140"/>
    <lineage>
        <taxon>Eukaryota</taxon>
        <taxon>Fungi</taxon>
        <taxon>Dikarya</taxon>
        <taxon>Basidiomycota</taxon>
        <taxon>Agaricomycotina</taxon>
        <taxon>Agaricomycetes</taxon>
        <taxon>Polyporales</taxon>
        <taxon>Phanerochaetaceae</taxon>
        <taxon>Phanerochaete</taxon>
    </lineage>
</organism>